<dbReference type="GO" id="GO:0004888">
    <property type="term" value="F:transmembrane signaling receptor activity"/>
    <property type="evidence" value="ECO:0007669"/>
    <property type="project" value="InterPro"/>
</dbReference>
<dbReference type="InterPro" id="IPR006028">
    <property type="entry name" value="GABAA/Glycine_rcpt"/>
</dbReference>
<reference evidence="15" key="2">
    <citation type="submission" date="2015-08" db="UniProtKB">
        <authorList>
            <consortium name="WormBaseParasite"/>
        </authorList>
    </citation>
    <scope>IDENTIFICATION</scope>
</reference>
<dbReference type="InterPro" id="IPR006029">
    <property type="entry name" value="Neurotrans-gated_channel_TM"/>
</dbReference>
<evidence type="ECO:0000256" key="7">
    <source>
        <dbReference type="ARBA" id="ARBA00022989"/>
    </source>
</evidence>
<dbReference type="SUPFAM" id="SSF63712">
    <property type="entry name" value="Nicotinic receptor ligand binding domain-like"/>
    <property type="match status" value="1"/>
</dbReference>
<dbReference type="InterPro" id="IPR036734">
    <property type="entry name" value="Neur_chan_lig-bd_sf"/>
</dbReference>
<sequence length="510" mass="59159">MIYSFLSILVAAVTYGDNYNIPPMLDVEDVFENENNKKFSNNIRPTTNFFANNFDKLNLSPDNCNEDNVDIISIEILRSLFSIHYDKQILPKKRGVDVIIELALQNFNDVDESTGSFTADILFSQIWHDPRLDFSQYSHCLENLTLNYQVVEKIWQPFVCVVNSKRSVLHSSPTPNTFLLIYPNGTVWLNSRLRVEAPCYLDLVLFPIDHNECELIIESYAYNTDKVRLKWRSWDPVFSYETKTKLPDFELIKLKWSENSFYYAAGKWDQLSVSFILKRKVGFYILYVYIPIYICVLVSWIAFWLDYRALPARMTLGVSALMALTFQYGSVAKTMPKVSYIKSIDVWILMACLFVFSSLVELAIVGYIDRVSRSPKIYKGSKKRKKTKKGEFETICDIRIPNSKNYGSINGNITLGNEVNNDLENGRQCESIQRLTNAECQSSFIFGDKKISNGGYIKDNKFNLGRTIFRSPDQWDKIARRIFPALFTLFNIIYWLHFLSLVNKSALQYH</sequence>
<dbReference type="InterPro" id="IPR018000">
    <property type="entry name" value="Neurotransmitter_ion_chnl_CS"/>
</dbReference>
<dbReference type="InterPro" id="IPR006201">
    <property type="entry name" value="Neur_channel"/>
</dbReference>
<dbReference type="AlphaFoldDB" id="A0A0K0FMI0"/>
<comment type="similarity">
    <text evidence="11">Belongs to the ligand-gated ion channel (TC 1.A.9) family.</text>
</comment>
<keyword evidence="5 11" id="KW-0812">Transmembrane</keyword>
<feature type="chain" id="PRO_5022254547" evidence="11">
    <location>
        <begin position="17"/>
        <end position="510"/>
    </location>
</feature>
<feature type="signal peptide" evidence="11">
    <location>
        <begin position="1"/>
        <end position="16"/>
    </location>
</feature>
<dbReference type="GO" id="GO:0005230">
    <property type="term" value="F:extracellular ligand-gated monoatomic ion channel activity"/>
    <property type="evidence" value="ECO:0007669"/>
    <property type="project" value="InterPro"/>
</dbReference>
<evidence type="ECO:0000259" key="13">
    <source>
        <dbReference type="Pfam" id="PF02932"/>
    </source>
</evidence>
<feature type="transmembrane region" description="Helical" evidence="11">
    <location>
        <begin position="482"/>
        <end position="502"/>
    </location>
</feature>
<dbReference type="InterPro" id="IPR036719">
    <property type="entry name" value="Neuro-gated_channel_TM_sf"/>
</dbReference>
<feature type="domain" description="Neurotransmitter-gated ion-channel ligand-binding" evidence="12">
    <location>
        <begin position="75"/>
        <end position="280"/>
    </location>
</feature>
<dbReference type="CDD" id="cd18990">
    <property type="entry name" value="LGIC_ECD_GABAAR"/>
    <property type="match status" value="1"/>
</dbReference>
<evidence type="ECO:0000256" key="8">
    <source>
        <dbReference type="ARBA" id="ARBA00023065"/>
    </source>
</evidence>
<keyword evidence="8 11" id="KW-0406">Ion transport</keyword>
<name>A0A0K0FMI0_STRVS</name>
<protein>
    <submittedName>
        <fullName evidence="15">Ligand-gated ion channel 50</fullName>
    </submittedName>
</protein>
<evidence type="ECO:0000256" key="4">
    <source>
        <dbReference type="ARBA" id="ARBA00022475"/>
    </source>
</evidence>
<evidence type="ECO:0000256" key="6">
    <source>
        <dbReference type="ARBA" id="ARBA00022729"/>
    </source>
</evidence>
<dbReference type="CDD" id="cd19049">
    <property type="entry name" value="LGIC_TM_anion"/>
    <property type="match status" value="1"/>
</dbReference>
<evidence type="ECO:0000313" key="14">
    <source>
        <dbReference type="Proteomes" id="UP000035680"/>
    </source>
</evidence>
<evidence type="ECO:0000256" key="11">
    <source>
        <dbReference type="RuleBase" id="RU000687"/>
    </source>
</evidence>
<keyword evidence="7 11" id="KW-1133">Transmembrane helix</keyword>
<evidence type="ECO:0000256" key="10">
    <source>
        <dbReference type="ARBA" id="ARBA00023303"/>
    </source>
</evidence>
<reference evidence="14" key="1">
    <citation type="submission" date="2014-07" db="EMBL/GenBank/DDBJ databases">
        <authorList>
            <person name="Martin A.A"/>
            <person name="De Silva N."/>
        </authorList>
    </citation>
    <scope>NUCLEOTIDE SEQUENCE</scope>
</reference>
<dbReference type="InterPro" id="IPR038050">
    <property type="entry name" value="Neuro_actylchol_rec"/>
</dbReference>
<dbReference type="PRINTS" id="PR00253">
    <property type="entry name" value="GABAARECEPTR"/>
</dbReference>
<dbReference type="PROSITE" id="PS00236">
    <property type="entry name" value="NEUROTR_ION_CHANNEL"/>
    <property type="match status" value="1"/>
</dbReference>
<dbReference type="InterPro" id="IPR006202">
    <property type="entry name" value="Neur_chan_lig-bd"/>
</dbReference>
<dbReference type="Pfam" id="PF02931">
    <property type="entry name" value="Neur_chan_LBD"/>
    <property type="match status" value="1"/>
</dbReference>
<keyword evidence="4" id="KW-1003">Cell membrane</keyword>
<dbReference type="GO" id="GO:0005886">
    <property type="term" value="C:plasma membrane"/>
    <property type="evidence" value="ECO:0007669"/>
    <property type="project" value="UniProtKB-SubCell"/>
</dbReference>
<dbReference type="PANTHER" id="PTHR18945">
    <property type="entry name" value="NEUROTRANSMITTER GATED ION CHANNEL"/>
    <property type="match status" value="1"/>
</dbReference>
<keyword evidence="14" id="KW-1185">Reference proteome</keyword>
<evidence type="ECO:0000256" key="5">
    <source>
        <dbReference type="ARBA" id="ARBA00022692"/>
    </source>
</evidence>
<evidence type="ECO:0000313" key="15">
    <source>
        <dbReference type="WBParaSite" id="SVE_1020700.1"/>
    </source>
</evidence>
<organism evidence="14 15">
    <name type="scientific">Strongyloides venezuelensis</name>
    <name type="common">Threadworm</name>
    <dbReference type="NCBI Taxonomy" id="75913"/>
    <lineage>
        <taxon>Eukaryota</taxon>
        <taxon>Metazoa</taxon>
        <taxon>Ecdysozoa</taxon>
        <taxon>Nematoda</taxon>
        <taxon>Chromadorea</taxon>
        <taxon>Rhabditida</taxon>
        <taxon>Tylenchina</taxon>
        <taxon>Panagrolaimomorpha</taxon>
        <taxon>Strongyloidoidea</taxon>
        <taxon>Strongyloididae</taxon>
        <taxon>Strongyloides</taxon>
    </lineage>
</organism>
<dbReference type="SUPFAM" id="SSF90112">
    <property type="entry name" value="Neurotransmitter-gated ion-channel transmembrane pore"/>
    <property type="match status" value="1"/>
</dbReference>
<keyword evidence="6 11" id="KW-0732">Signal</keyword>
<feature type="domain" description="Neurotransmitter-gated ion-channel transmembrane" evidence="13">
    <location>
        <begin position="288"/>
        <end position="495"/>
    </location>
</feature>
<evidence type="ECO:0000256" key="1">
    <source>
        <dbReference type="ARBA" id="ARBA00004141"/>
    </source>
</evidence>
<dbReference type="Pfam" id="PF02932">
    <property type="entry name" value="Neur_chan_memb"/>
    <property type="match status" value="1"/>
</dbReference>
<dbReference type="STRING" id="75913.A0A0K0FMI0"/>
<dbReference type="PRINTS" id="PR00252">
    <property type="entry name" value="NRIONCHANNEL"/>
</dbReference>
<dbReference type="Gene3D" id="1.20.58.390">
    <property type="entry name" value="Neurotransmitter-gated ion-channel transmembrane domain"/>
    <property type="match status" value="1"/>
</dbReference>
<keyword evidence="3 11" id="KW-0813">Transport</keyword>
<feature type="transmembrane region" description="Helical" evidence="11">
    <location>
        <begin position="348"/>
        <end position="368"/>
    </location>
</feature>
<dbReference type="Proteomes" id="UP000035680">
    <property type="component" value="Unassembled WGS sequence"/>
</dbReference>
<evidence type="ECO:0000256" key="3">
    <source>
        <dbReference type="ARBA" id="ARBA00022448"/>
    </source>
</evidence>
<evidence type="ECO:0000259" key="12">
    <source>
        <dbReference type="Pfam" id="PF02931"/>
    </source>
</evidence>
<feature type="transmembrane region" description="Helical" evidence="11">
    <location>
        <begin position="310"/>
        <end position="328"/>
    </location>
</feature>
<evidence type="ECO:0000256" key="9">
    <source>
        <dbReference type="ARBA" id="ARBA00023136"/>
    </source>
</evidence>
<dbReference type="WBParaSite" id="SVE_1020700.1">
    <property type="protein sequence ID" value="SVE_1020700.1"/>
    <property type="gene ID" value="SVE_1020700"/>
</dbReference>
<accession>A0A0K0FMI0</accession>
<keyword evidence="10 11" id="KW-0407">Ion channel</keyword>
<dbReference type="Gene3D" id="2.70.170.10">
    <property type="entry name" value="Neurotransmitter-gated ion-channel ligand-binding domain"/>
    <property type="match status" value="1"/>
</dbReference>
<evidence type="ECO:0000256" key="2">
    <source>
        <dbReference type="ARBA" id="ARBA00004236"/>
    </source>
</evidence>
<keyword evidence="9 11" id="KW-0472">Membrane</keyword>
<feature type="transmembrane region" description="Helical" evidence="11">
    <location>
        <begin position="281"/>
        <end position="303"/>
    </location>
</feature>
<comment type="subcellular location">
    <subcellularLocation>
        <location evidence="2">Cell membrane</location>
    </subcellularLocation>
    <subcellularLocation>
        <location evidence="1">Membrane</location>
        <topology evidence="1">Multi-pass membrane protein</topology>
    </subcellularLocation>
</comment>
<proteinExistence type="inferred from homology"/>